<evidence type="ECO:0000313" key="1">
    <source>
        <dbReference type="EMBL" id="MFC3909076.1"/>
    </source>
</evidence>
<accession>A0ABV8CGE7</accession>
<dbReference type="Proteomes" id="UP001595758">
    <property type="component" value="Unassembled WGS sequence"/>
</dbReference>
<dbReference type="EMBL" id="JBHSAB010000019">
    <property type="protein sequence ID" value="MFC3909076.1"/>
    <property type="molecule type" value="Genomic_DNA"/>
</dbReference>
<proteinExistence type="predicted"/>
<evidence type="ECO:0000313" key="2">
    <source>
        <dbReference type="Proteomes" id="UP001595758"/>
    </source>
</evidence>
<reference evidence="2" key="1">
    <citation type="journal article" date="2019" name="Int. J. Syst. Evol. Microbiol.">
        <title>The Global Catalogue of Microorganisms (GCM) 10K type strain sequencing project: providing services to taxonomists for standard genome sequencing and annotation.</title>
        <authorList>
            <consortium name="The Broad Institute Genomics Platform"/>
            <consortium name="The Broad Institute Genome Sequencing Center for Infectious Disease"/>
            <person name="Wu L."/>
            <person name="Ma J."/>
        </authorList>
    </citation>
    <scope>NUCLEOTIDE SEQUENCE [LARGE SCALE GENOMIC DNA]</scope>
    <source>
        <strain evidence="2">CCUG 59858</strain>
    </source>
</reference>
<comment type="caution">
    <text evidence="1">The sequence shown here is derived from an EMBL/GenBank/DDBJ whole genome shotgun (WGS) entry which is preliminary data.</text>
</comment>
<evidence type="ECO:0008006" key="3">
    <source>
        <dbReference type="Google" id="ProtNLM"/>
    </source>
</evidence>
<protein>
    <recommendedName>
        <fullName evidence="3">Tetratricopeptide repeat protein</fullName>
    </recommendedName>
</protein>
<organism evidence="1 2">
    <name type="scientific">Legionella dresdenensis</name>
    <dbReference type="NCBI Taxonomy" id="450200"/>
    <lineage>
        <taxon>Bacteria</taxon>
        <taxon>Pseudomonadati</taxon>
        <taxon>Pseudomonadota</taxon>
        <taxon>Gammaproteobacteria</taxon>
        <taxon>Legionellales</taxon>
        <taxon>Legionellaceae</taxon>
        <taxon>Legionella</taxon>
    </lineage>
</organism>
<dbReference type="RefSeq" id="WP_382342954.1">
    <property type="nucleotide sequence ID" value="NZ_JBHSAB010000019.1"/>
</dbReference>
<name>A0ABV8CGE7_9GAMM</name>
<gene>
    <name evidence="1" type="ORF">ACFORL_08315</name>
</gene>
<sequence>MHFVNQDIINRIPLQHRKFSGFYPDMILFQHTKEQYLAVWRELNSFGKFAYTNGYSIKAVGIIRFAYEYVRGLLGFTNRCHNVLTQLTLRKYAYFGYLQDYPRVESNHLPTSYLDLLRNPRDNFLSGQLQQNLINYARMHYKKLGIPPINLDYNFGSRLVVYNCWKEAILLDPQSLAVVQDIRQRSEHSLPTLFSIKVLPNSFFARSMADYYVEKAKNIPLSSYFSQQELIKQYLGLALQFDPECPIRYELFFLDYHLAHKKYSAALELIYRVSNNDISIARQYLEKFPANELLQAARNTPCASLLMAQYYLESNPSLAYELDKRIADSSPVSVFNMLCTKNNAQSYNEAYEIYHRHRQAHQFDNQRLETLASRFRALGQNSYDDAARHYRQKHWSSAIVSCETSYQARLKAHDLHHTLQHVTDCDAARCLYAKILVKQDTENNRAPSNYAIGNINRALGFLNDCVNHGDLRRMRLLADTLLRKARYMLSKDLSDDLKNVINTIQQSLGNQQDENIQKSVRTALRLSPAAEMADDKPLSMGYA</sequence>
<keyword evidence="2" id="KW-1185">Reference proteome</keyword>